<protein>
    <submittedName>
        <fullName evidence="1">Uncharacterized protein</fullName>
    </submittedName>
</protein>
<name>A0ABX0NDK3_9BURK</name>
<evidence type="ECO:0000313" key="2">
    <source>
        <dbReference type="Proteomes" id="UP000621455"/>
    </source>
</evidence>
<comment type="caution">
    <text evidence="1">The sequence shown here is derived from an EMBL/GenBank/DDBJ whole genome shotgun (WGS) entry which is preliminary data.</text>
</comment>
<reference evidence="1 2" key="1">
    <citation type="submission" date="2019-10" db="EMBL/GenBank/DDBJ databases">
        <title>Taxonomy of Antarctic Massilia spp.: description of Massilia rubra sp. nov., Massilia aquatica sp. nov., Massilia mucilaginosa sp. nov., Massilia frigida sp. nov. isolated from streams, lakes and regoliths.</title>
        <authorList>
            <person name="Holochova P."/>
            <person name="Sedlacek I."/>
            <person name="Kralova S."/>
            <person name="Maslanova I."/>
            <person name="Busse H.-J."/>
            <person name="Stankova E."/>
            <person name="Vrbovska V."/>
            <person name="Kovarovic V."/>
            <person name="Bartak M."/>
            <person name="Svec P."/>
            <person name="Pantucek R."/>
        </authorList>
    </citation>
    <scope>NUCLEOTIDE SEQUENCE [LARGE SCALE GENOMIC DNA]</scope>
    <source>
        <strain evidence="1 2">CCM 8695</strain>
    </source>
</reference>
<evidence type="ECO:0000313" key="1">
    <source>
        <dbReference type="EMBL" id="NHZ81341.1"/>
    </source>
</evidence>
<dbReference type="SUPFAM" id="SSF50952">
    <property type="entry name" value="Soluble quinoprotein glucose dehydrogenase"/>
    <property type="match status" value="1"/>
</dbReference>
<keyword evidence="2" id="KW-1185">Reference proteome</keyword>
<proteinExistence type="predicted"/>
<dbReference type="Proteomes" id="UP000621455">
    <property type="component" value="Unassembled WGS sequence"/>
</dbReference>
<dbReference type="EMBL" id="WHJG01000020">
    <property type="protein sequence ID" value="NHZ81341.1"/>
    <property type="molecule type" value="Genomic_DNA"/>
</dbReference>
<organism evidence="1 2">
    <name type="scientific">Massilia frigida</name>
    <dbReference type="NCBI Taxonomy" id="2609281"/>
    <lineage>
        <taxon>Bacteria</taxon>
        <taxon>Pseudomonadati</taxon>
        <taxon>Pseudomonadota</taxon>
        <taxon>Betaproteobacteria</taxon>
        <taxon>Burkholderiales</taxon>
        <taxon>Oxalobacteraceae</taxon>
        <taxon>Telluria group</taxon>
        <taxon>Massilia</taxon>
    </lineage>
</organism>
<accession>A0ABX0NDK3</accession>
<dbReference type="RefSeq" id="WP_167088671.1">
    <property type="nucleotide sequence ID" value="NZ_WHJG01000020.1"/>
</dbReference>
<dbReference type="InterPro" id="IPR011041">
    <property type="entry name" value="Quinoprot_gluc/sorb_DH_b-prop"/>
</dbReference>
<gene>
    <name evidence="1" type="ORF">F2P44_18970</name>
</gene>
<sequence>MNMQITMKEYATHLSTFYVYGCAVRDRTRFGFIADRWYTDEEVEAEEKSGRSRDRRNKHLVTFFRNGDSGKQWGSTLLEEWATVYIGAATKPQSQFIALEMEDTSAFVVGSGVSYMDTPVEDCKGNPLRGGIRRTKMIEGYAYVCGGVRSVGKRLGKGEWFSHSQAIPELADWSDGGFDDIAGFSENDLYAVGGKGDVWHYNGKTWQQVSFPTNIWTRTVCCGGDGNVYISCYEGLTFMGRENRWKKIYDGGISLGFKDMVWHEGKVWCTNDNGVWTIENGKLARAGGLPSEIYVCSGSLSVNDGVMLMAGLGGAAFMENGQWHNLFLRGEMEMAVRKSSAP</sequence>